<dbReference type="SUPFAM" id="SSF51261">
    <property type="entry name" value="Duplicated hybrid motif"/>
    <property type="match status" value="1"/>
</dbReference>
<protein>
    <recommendedName>
        <fullName evidence="3">M23ase beta-sheet core domain-containing protein</fullName>
    </recommendedName>
</protein>
<dbReference type="Proteomes" id="UP000229498">
    <property type="component" value="Unassembled WGS sequence"/>
</dbReference>
<feature type="domain" description="M23ase beta-sheet core" evidence="3">
    <location>
        <begin position="415"/>
        <end position="509"/>
    </location>
</feature>
<keyword evidence="1" id="KW-0175">Coiled coil</keyword>
<dbReference type="EMBL" id="PHIG01000032">
    <property type="protein sequence ID" value="PJK29473.1"/>
    <property type="molecule type" value="Genomic_DNA"/>
</dbReference>
<keyword evidence="2" id="KW-1133">Transmembrane helix</keyword>
<dbReference type="FunFam" id="2.70.70.10:FF:000006">
    <property type="entry name" value="M23 family peptidase"/>
    <property type="match status" value="1"/>
</dbReference>
<dbReference type="GO" id="GO:0004222">
    <property type="term" value="F:metalloendopeptidase activity"/>
    <property type="evidence" value="ECO:0007669"/>
    <property type="project" value="TreeGrafter"/>
</dbReference>
<dbReference type="PANTHER" id="PTHR21666:SF270">
    <property type="entry name" value="MUREIN HYDROLASE ACTIVATOR ENVC"/>
    <property type="match status" value="1"/>
</dbReference>
<keyword evidence="2" id="KW-0812">Transmembrane</keyword>
<organism evidence="4 5">
    <name type="scientific">Minwuia thermotolerans</name>
    <dbReference type="NCBI Taxonomy" id="2056226"/>
    <lineage>
        <taxon>Bacteria</taxon>
        <taxon>Pseudomonadati</taxon>
        <taxon>Pseudomonadota</taxon>
        <taxon>Alphaproteobacteria</taxon>
        <taxon>Minwuiales</taxon>
        <taxon>Minwuiaceae</taxon>
        <taxon>Minwuia</taxon>
    </lineage>
</organism>
<evidence type="ECO:0000259" key="3">
    <source>
        <dbReference type="Pfam" id="PF01551"/>
    </source>
</evidence>
<dbReference type="CDD" id="cd12797">
    <property type="entry name" value="M23_peptidase"/>
    <property type="match status" value="1"/>
</dbReference>
<dbReference type="InterPro" id="IPR050570">
    <property type="entry name" value="Cell_wall_metabolism_enzyme"/>
</dbReference>
<dbReference type="InterPro" id="IPR011055">
    <property type="entry name" value="Dup_hybrid_motif"/>
</dbReference>
<gene>
    <name evidence="4" type="ORF">CVT23_10435</name>
</gene>
<comment type="caution">
    <text evidence="4">The sequence shown here is derived from an EMBL/GenBank/DDBJ whole genome shotgun (WGS) entry which is preliminary data.</text>
</comment>
<accession>A0A2M9G191</accession>
<dbReference type="AlphaFoldDB" id="A0A2M9G191"/>
<reference evidence="4 5" key="1">
    <citation type="submission" date="2017-11" db="EMBL/GenBank/DDBJ databases">
        <title>Draft genome sequence of Rhizobiales bacterium SY3-13.</title>
        <authorList>
            <person name="Sun C."/>
        </authorList>
    </citation>
    <scope>NUCLEOTIDE SEQUENCE [LARGE SCALE GENOMIC DNA]</scope>
    <source>
        <strain evidence="4 5">SY3-13</strain>
    </source>
</reference>
<keyword evidence="5" id="KW-1185">Reference proteome</keyword>
<dbReference type="Gene3D" id="2.70.70.10">
    <property type="entry name" value="Glucose Permease (Domain IIA)"/>
    <property type="match status" value="1"/>
</dbReference>
<evidence type="ECO:0000256" key="2">
    <source>
        <dbReference type="SAM" id="Phobius"/>
    </source>
</evidence>
<evidence type="ECO:0000313" key="4">
    <source>
        <dbReference type="EMBL" id="PJK29473.1"/>
    </source>
</evidence>
<dbReference type="PANTHER" id="PTHR21666">
    <property type="entry name" value="PEPTIDASE-RELATED"/>
    <property type="match status" value="1"/>
</dbReference>
<feature type="coiled-coil region" evidence="1">
    <location>
        <begin position="232"/>
        <end position="259"/>
    </location>
</feature>
<name>A0A2M9G191_9PROT</name>
<dbReference type="Pfam" id="PF01551">
    <property type="entry name" value="Peptidase_M23"/>
    <property type="match status" value="1"/>
</dbReference>
<keyword evidence="2" id="KW-0472">Membrane</keyword>
<evidence type="ECO:0000313" key="5">
    <source>
        <dbReference type="Proteomes" id="UP000229498"/>
    </source>
</evidence>
<sequence length="527" mass="58883">MWGRVYRDRQIFVRTDGRLRFLRVSSGLQIFVSGVALGTLLWAGIATWTASEQQAMLVQSRERMGALERDRTRLGGELGAVRAQYSNATTEIVRQYRELHRLIATRGVLERDLVQAQTRLAEVETAFHVALNESRELDQHLGHLRQRLQVSVASNHLMETRLREAASALAGANRGRQQEAERRRAYESRLSALESALMQSTANQDVVRQRLYEQQQAIETVEGSRDVARAEIRQMSSRIAALTSDLDQTQRSNASLRKRLASTADALTRTHEEQIEAERKGYRLASTVSSLEGRLDQVRQTQLELLRGIRSKAQRNIAALEATLQMTEIPLNELLEATHAYRPGIGGPMIALDDEGLAEDESFESMVGTLEMDLLRWEAMQELLENAPLARPTTTGYVSSEFGPRKDPITGRRAVHKGIDIAAPARTPIYATARGLVTFAGRKSAYGRLVEIDHGYGFVTRYAHLRSIDVEAGQSVEFHDQVGTMGSSGRSTGSHVHYEVLFQGEQVDPSNFLRAGRYVFKVKDASG</sequence>
<proteinExistence type="predicted"/>
<dbReference type="InterPro" id="IPR016047">
    <property type="entry name" value="M23ase_b-sheet_dom"/>
</dbReference>
<feature type="transmembrane region" description="Helical" evidence="2">
    <location>
        <begin position="21"/>
        <end position="45"/>
    </location>
</feature>
<evidence type="ECO:0000256" key="1">
    <source>
        <dbReference type="SAM" id="Coils"/>
    </source>
</evidence>